<dbReference type="PROSITE" id="PS51194">
    <property type="entry name" value="HELICASE_CTER"/>
    <property type="match status" value="1"/>
</dbReference>
<dbReference type="InterPro" id="IPR001650">
    <property type="entry name" value="Helicase_C-like"/>
</dbReference>
<dbReference type="KEGG" id="kfl:Kfla_5363"/>
<keyword evidence="10" id="KW-1185">Reference proteome</keyword>
<proteinExistence type="predicted"/>
<feature type="compositionally biased region" description="Low complexity" evidence="6">
    <location>
        <begin position="804"/>
        <end position="815"/>
    </location>
</feature>
<feature type="compositionally biased region" description="Basic and acidic residues" evidence="6">
    <location>
        <begin position="396"/>
        <end position="413"/>
    </location>
</feature>
<dbReference type="GO" id="GO:0005524">
    <property type="term" value="F:ATP binding"/>
    <property type="evidence" value="ECO:0007669"/>
    <property type="project" value="UniProtKB-KW"/>
</dbReference>
<dbReference type="EC" id="3.6.4.13" evidence="1"/>
<reference evidence="9 10" key="2">
    <citation type="journal article" date="2010" name="Stand. Genomic Sci.">
        <title>Complete genome sequence of Kribbella flavida type strain (IFO 14399).</title>
        <authorList>
            <person name="Pukall R."/>
            <person name="Lapidus A."/>
            <person name="Glavina Del Rio T."/>
            <person name="Copeland A."/>
            <person name="Tice H."/>
            <person name="Cheng J.-F."/>
            <person name="Lucas S."/>
            <person name="Chen F."/>
            <person name="Nolan M."/>
            <person name="LaButti K."/>
            <person name="Pati A."/>
            <person name="Ivanova N."/>
            <person name="Mavrommatis K."/>
            <person name="Mikhailova N."/>
            <person name="Pitluck S."/>
            <person name="Bruce D."/>
            <person name="Goodwin L."/>
            <person name="Land M."/>
            <person name="Hauser L."/>
            <person name="Chang Y.-J."/>
            <person name="Jeffries C.D."/>
            <person name="Chen A."/>
            <person name="Palaniappan K."/>
            <person name="Chain P."/>
            <person name="Rohde M."/>
            <person name="Goeker M."/>
            <person name="Bristow J."/>
            <person name="Eisen J.A."/>
            <person name="Markowitz V."/>
            <person name="Hugenholtz P."/>
            <person name="Kyrpides N.C."/>
            <person name="Klenk H.-P."/>
            <person name="Brettin T."/>
        </authorList>
    </citation>
    <scope>NUCLEOTIDE SEQUENCE [LARGE SCALE GENOMIC DNA]</scope>
    <source>
        <strain evidence="10">DSM 17836 / JCM 10339 / NBRC 14399</strain>
    </source>
</reference>
<dbReference type="PROSITE" id="PS51192">
    <property type="entry name" value="HELICASE_ATP_BIND_1"/>
    <property type="match status" value="1"/>
</dbReference>
<dbReference type="SUPFAM" id="SSF52540">
    <property type="entry name" value="P-loop containing nucleoside triphosphate hydrolases"/>
    <property type="match status" value="1"/>
</dbReference>
<dbReference type="SMART" id="SM00487">
    <property type="entry name" value="DEXDc"/>
    <property type="match status" value="1"/>
</dbReference>
<dbReference type="GO" id="GO:0003724">
    <property type="term" value="F:RNA helicase activity"/>
    <property type="evidence" value="ECO:0007669"/>
    <property type="project" value="UniProtKB-EC"/>
</dbReference>
<dbReference type="PANTHER" id="PTHR47963:SF8">
    <property type="entry name" value="ATP-DEPENDENT RNA HELICASE DEAD"/>
    <property type="match status" value="1"/>
</dbReference>
<feature type="compositionally biased region" description="Polar residues" evidence="6">
    <location>
        <begin position="459"/>
        <end position="474"/>
    </location>
</feature>
<feature type="compositionally biased region" description="Basic residues" evidence="6">
    <location>
        <begin position="762"/>
        <end position="779"/>
    </location>
</feature>
<dbReference type="CDD" id="cd00268">
    <property type="entry name" value="DEADc"/>
    <property type="match status" value="1"/>
</dbReference>
<dbReference type="GO" id="GO:0016787">
    <property type="term" value="F:hydrolase activity"/>
    <property type="evidence" value="ECO:0007669"/>
    <property type="project" value="UniProtKB-KW"/>
</dbReference>
<dbReference type="eggNOG" id="COG0513">
    <property type="taxonomic scope" value="Bacteria"/>
</dbReference>
<gene>
    <name evidence="9" type="ordered locus">Kfla_5363</name>
</gene>
<feature type="compositionally biased region" description="Low complexity" evidence="6">
    <location>
        <begin position="658"/>
        <end position="691"/>
    </location>
</feature>
<accession>D2PLC1</accession>
<evidence type="ECO:0000256" key="6">
    <source>
        <dbReference type="SAM" id="MobiDB-lite"/>
    </source>
</evidence>
<dbReference type="InterPro" id="IPR011545">
    <property type="entry name" value="DEAD/DEAH_box_helicase_dom"/>
</dbReference>
<name>D2PLC1_KRIFD</name>
<feature type="compositionally biased region" description="Basic residues" evidence="6">
    <location>
        <begin position="545"/>
        <end position="554"/>
    </location>
</feature>
<dbReference type="Proteomes" id="UP000007967">
    <property type="component" value="Chromosome"/>
</dbReference>
<dbReference type="Pfam" id="PF00271">
    <property type="entry name" value="Helicase_C"/>
    <property type="match status" value="1"/>
</dbReference>
<evidence type="ECO:0000259" key="7">
    <source>
        <dbReference type="PROSITE" id="PS51192"/>
    </source>
</evidence>
<feature type="compositionally biased region" description="Low complexity" evidence="6">
    <location>
        <begin position="623"/>
        <end position="647"/>
    </location>
</feature>
<evidence type="ECO:0000256" key="3">
    <source>
        <dbReference type="ARBA" id="ARBA00022801"/>
    </source>
</evidence>
<evidence type="ECO:0000256" key="1">
    <source>
        <dbReference type="ARBA" id="ARBA00012552"/>
    </source>
</evidence>
<feature type="compositionally biased region" description="Basic residues" evidence="6">
    <location>
        <begin position="481"/>
        <end position="491"/>
    </location>
</feature>
<reference evidence="10" key="1">
    <citation type="submission" date="2009-09" db="EMBL/GenBank/DDBJ databases">
        <title>The complete genome of Kribbella flavida DSM 17836.</title>
        <authorList>
            <consortium name="US DOE Joint Genome Institute (JGI-PGF)"/>
            <person name="Lucas S."/>
            <person name="Copeland A."/>
            <person name="Lapidus A."/>
            <person name="Glavina del Rio T."/>
            <person name="Dalin E."/>
            <person name="Tice H."/>
            <person name="Bruce D."/>
            <person name="Goodwin L."/>
            <person name="Pitluck S."/>
            <person name="Kyrpides N."/>
            <person name="Mavromatis K."/>
            <person name="Ivanova N."/>
            <person name="Saunders E."/>
            <person name="Brettin T."/>
            <person name="Detter J.C."/>
            <person name="Han C."/>
            <person name="Larimer F."/>
            <person name="Land M."/>
            <person name="Hauser L."/>
            <person name="Markowitz V."/>
            <person name="Cheng J.-F."/>
            <person name="Hugenholtz P."/>
            <person name="Woyke T."/>
            <person name="Wu D."/>
            <person name="Pukall R."/>
            <person name="Klenk H.-P."/>
            <person name="Eisen J.A."/>
        </authorList>
    </citation>
    <scope>NUCLEOTIDE SEQUENCE [LARGE SCALE GENOMIC DNA]</scope>
    <source>
        <strain evidence="10">DSM 17836 / JCM 10339 / NBRC 14399</strain>
    </source>
</reference>
<dbReference type="SMART" id="SM00490">
    <property type="entry name" value="HELICc"/>
    <property type="match status" value="1"/>
</dbReference>
<dbReference type="AlphaFoldDB" id="D2PLC1"/>
<dbReference type="EMBL" id="CP001736">
    <property type="protein sequence ID" value="ADB34376.1"/>
    <property type="molecule type" value="Genomic_DNA"/>
</dbReference>
<keyword evidence="2" id="KW-0547">Nucleotide-binding</keyword>
<feature type="compositionally biased region" description="Low complexity" evidence="6">
    <location>
        <begin position="555"/>
        <end position="575"/>
    </location>
</feature>
<dbReference type="Gene3D" id="3.40.50.300">
    <property type="entry name" value="P-loop containing nucleotide triphosphate hydrolases"/>
    <property type="match status" value="2"/>
</dbReference>
<dbReference type="InterPro" id="IPR000629">
    <property type="entry name" value="RNA-helicase_DEAD-box_CS"/>
</dbReference>
<dbReference type="GO" id="GO:0033592">
    <property type="term" value="F:RNA strand annealing activity"/>
    <property type="evidence" value="ECO:0007669"/>
    <property type="project" value="TreeGrafter"/>
</dbReference>
<organism evidence="9 10">
    <name type="scientific">Kribbella flavida (strain DSM 17836 / JCM 10339 / NBRC 14399)</name>
    <dbReference type="NCBI Taxonomy" id="479435"/>
    <lineage>
        <taxon>Bacteria</taxon>
        <taxon>Bacillati</taxon>
        <taxon>Actinomycetota</taxon>
        <taxon>Actinomycetes</taxon>
        <taxon>Propionibacteriales</taxon>
        <taxon>Kribbellaceae</taxon>
        <taxon>Kribbella</taxon>
    </lineage>
</organism>
<dbReference type="GO" id="GO:0005840">
    <property type="term" value="C:ribosome"/>
    <property type="evidence" value="ECO:0007669"/>
    <property type="project" value="TreeGrafter"/>
</dbReference>
<dbReference type="GO" id="GO:0009409">
    <property type="term" value="P:response to cold"/>
    <property type="evidence" value="ECO:0007669"/>
    <property type="project" value="TreeGrafter"/>
</dbReference>
<feature type="compositionally biased region" description="Low complexity" evidence="6">
    <location>
        <begin position="583"/>
        <end position="602"/>
    </location>
</feature>
<dbReference type="CDD" id="cd18787">
    <property type="entry name" value="SF2_C_DEAD"/>
    <property type="match status" value="1"/>
</dbReference>
<keyword evidence="5" id="KW-0067">ATP-binding</keyword>
<dbReference type="STRING" id="479435.Kfla_5363"/>
<evidence type="ECO:0000256" key="4">
    <source>
        <dbReference type="ARBA" id="ARBA00022806"/>
    </source>
</evidence>
<protein>
    <recommendedName>
        <fullName evidence="1">RNA helicase</fullName>
        <ecNumber evidence="1">3.6.4.13</ecNumber>
    </recommendedName>
</protein>
<evidence type="ECO:0000256" key="5">
    <source>
        <dbReference type="ARBA" id="ARBA00022840"/>
    </source>
</evidence>
<dbReference type="HOGENOM" id="CLU_003041_27_0_11"/>
<evidence type="ECO:0000313" key="10">
    <source>
        <dbReference type="Proteomes" id="UP000007967"/>
    </source>
</evidence>
<sequence length="815" mass="86404">MLPEICDALDRVNIVEPFPIQEMTLPVALMGTDLIGQARTGTGKTLGFGIPLLQRTISPGEPDYEELAAPGKPQALVVTPTRELTIQVAKDLTTASTVRTVRILTIYGGVAYEPQLEMLKSGVDVVVGTPGRLLDLANRGVLDLSHIKVLVLDEADEMLDLGFLPDVERILRKTPELRQTMLFSATMPSAVIGLARTHMRHPLNIRAESHEDTQMVPTTAQFVYRAHDLDKPEVVARILQAEDRGRVMIFCRTKREAGRLTDDLADRGFKAAAIHGDLNQQARERALTRFRGDKIDVLICTDVAARGIDVEGVTHVINNTCPEDEKAYIHRIGRTGRAGASGIAVTFVDWADVTRWKTINKALDLPYDEPQEIYSTSPELYHDLGIPTSAKGRIKAAREDKPERDRPPRRSEAEAGSSPASESSERPGRKRNRNRRRTRSGRPLDGVVGNEPKSESDVTAKTQVPPTEESSSQAGEGVRERKPRQRNRRRRTSESAESSTSTEQVTAEPAAATDVTASTDVTAAATGAETGAPVQAEAAVEQKAARRTRTRRAAAKGTDAQTADDAQAADIAGIGQEPGADVATAASVEASGAAEANAAAEQKPARRTRTRKTAAKAAEADNADAAGAAEPAAEVATDTEAATAAEAKPARRTRTRKAAAAAEPIAAEAAAEPVAAPTAAEPVAAETAADVPAEKPVKRARTRKAAAAEPVAEDSAASAAEAPAKKTAAKRTRKATATPVADETAPGVEAAGDDAAAEKPAKRAARKTAAKKTAAKKATAKPTAAADEITDEAKPAKRTRTRKAAPTTPTFTAPE</sequence>
<keyword evidence="4 9" id="KW-0347">Helicase</keyword>
<dbReference type="PANTHER" id="PTHR47963">
    <property type="entry name" value="DEAD-BOX ATP-DEPENDENT RNA HELICASE 47, MITOCHONDRIAL"/>
    <property type="match status" value="1"/>
</dbReference>
<dbReference type="InterPro" id="IPR014001">
    <property type="entry name" value="Helicase_ATP-bd"/>
</dbReference>
<feature type="region of interest" description="Disordered" evidence="6">
    <location>
        <begin position="378"/>
        <end position="815"/>
    </location>
</feature>
<dbReference type="InterPro" id="IPR027417">
    <property type="entry name" value="P-loop_NTPase"/>
</dbReference>
<evidence type="ECO:0000256" key="2">
    <source>
        <dbReference type="ARBA" id="ARBA00022741"/>
    </source>
</evidence>
<dbReference type="InterPro" id="IPR050547">
    <property type="entry name" value="DEAD_box_RNA_helicases"/>
</dbReference>
<feature type="domain" description="Helicase C-terminal" evidence="8">
    <location>
        <begin position="233"/>
        <end position="381"/>
    </location>
</feature>
<dbReference type="Pfam" id="PF00270">
    <property type="entry name" value="DEAD"/>
    <property type="match status" value="1"/>
</dbReference>
<dbReference type="InterPro" id="IPR044742">
    <property type="entry name" value="DEAD/DEAH_RhlB"/>
</dbReference>
<feature type="compositionally biased region" description="Low complexity" evidence="6">
    <location>
        <begin position="495"/>
        <end position="542"/>
    </location>
</feature>
<keyword evidence="3" id="KW-0378">Hydrolase</keyword>
<feature type="compositionally biased region" description="Low complexity" evidence="6">
    <location>
        <begin position="705"/>
        <end position="726"/>
    </location>
</feature>
<evidence type="ECO:0000313" key="9">
    <source>
        <dbReference type="EMBL" id="ADB34376.1"/>
    </source>
</evidence>
<dbReference type="GO" id="GO:0005829">
    <property type="term" value="C:cytosol"/>
    <property type="evidence" value="ECO:0007669"/>
    <property type="project" value="TreeGrafter"/>
</dbReference>
<feature type="compositionally biased region" description="Basic residues" evidence="6">
    <location>
        <begin position="428"/>
        <end position="440"/>
    </location>
</feature>
<dbReference type="PROSITE" id="PS00039">
    <property type="entry name" value="DEAD_ATP_HELICASE"/>
    <property type="match status" value="1"/>
</dbReference>
<feature type="domain" description="Helicase ATP-binding" evidence="7">
    <location>
        <begin position="25"/>
        <end position="205"/>
    </location>
</feature>
<feature type="compositionally biased region" description="Basic residues" evidence="6">
    <location>
        <begin position="605"/>
        <end position="614"/>
    </location>
</feature>
<evidence type="ECO:0000259" key="8">
    <source>
        <dbReference type="PROSITE" id="PS51194"/>
    </source>
</evidence>
<feature type="compositionally biased region" description="Low complexity" evidence="6">
    <location>
        <begin position="735"/>
        <end position="754"/>
    </location>
</feature>